<evidence type="ECO:0000256" key="5">
    <source>
        <dbReference type="SAM" id="Phobius"/>
    </source>
</evidence>
<evidence type="ECO:0000256" key="1">
    <source>
        <dbReference type="ARBA" id="ARBA00010541"/>
    </source>
</evidence>
<dbReference type="GO" id="GO:0004252">
    <property type="term" value="F:serine-type endopeptidase activity"/>
    <property type="evidence" value="ECO:0007669"/>
    <property type="project" value="InterPro"/>
</dbReference>
<evidence type="ECO:0000259" key="6">
    <source>
        <dbReference type="SMART" id="SM00228"/>
    </source>
</evidence>
<comment type="similarity">
    <text evidence="1">Belongs to the peptidase S1C family.</text>
</comment>
<keyword evidence="3" id="KW-0378">Hydrolase</keyword>
<dbReference type="Gene3D" id="2.40.10.10">
    <property type="entry name" value="Trypsin-like serine proteases"/>
    <property type="match status" value="2"/>
</dbReference>
<dbReference type="InterPro" id="IPR036034">
    <property type="entry name" value="PDZ_sf"/>
</dbReference>
<dbReference type="PRINTS" id="PR00834">
    <property type="entry name" value="PROTEASES2C"/>
</dbReference>
<gene>
    <name evidence="8" type="ORF">C4A77_09385</name>
    <name evidence="7" type="ORF">O0554_09825</name>
</gene>
<dbReference type="InterPro" id="IPR009003">
    <property type="entry name" value="Peptidase_S1_PA"/>
</dbReference>
<feature type="transmembrane region" description="Helical" evidence="5">
    <location>
        <begin position="26"/>
        <end position="48"/>
    </location>
</feature>
<dbReference type="InterPro" id="IPR051201">
    <property type="entry name" value="Chloro_Bact_Ser_Proteases"/>
</dbReference>
<name>A0AAP3G8C3_BRELA</name>
<dbReference type="AlphaFoldDB" id="A0AAP3G8C3"/>
<dbReference type="GO" id="GO:0006508">
    <property type="term" value="P:proteolysis"/>
    <property type="evidence" value="ECO:0007669"/>
    <property type="project" value="UniProtKB-KW"/>
</dbReference>
<dbReference type="Proteomes" id="UP000239759">
    <property type="component" value="Unassembled WGS sequence"/>
</dbReference>
<dbReference type="Proteomes" id="UP001077662">
    <property type="component" value="Unassembled WGS sequence"/>
</dbReference>
<dbReference type="FunFam" id="2.40.10.10:FF:000001">
    <property type="entry name" value="Periplasmic serine protease DegS"/>
    <property type="match status" value="1"/>
</dbReference>
<evidence type="ECO:0000313" key="8">
    <source>
        <dbReference type="EMBL" id="PPB05742.1"/>
    </source>
</evidence>
<dbReference type="InterPro" id="IPR001478">
    <property type="entry name" value="PDZ"/>
</dbReference>
<sequence length="425" mass="45205">MGYYDNDDFYEMEPKKKASRSGMGKYIVTSVTSAVIGGLVVLMLAPAISKTGYLNLPLKTGADANQAAVTASTISTKTNQPVSVNVETAITSAVEKTEDAVVGITNIKRVANLWTRQTGNVAAGVGSGVIFEKKDGKAHIITNNHVVQGAQSIEVSLASGDKVTAKVLGADAYNDLAVLEIDGSKVTKVAELGDSSTLKVGEPTIAIGNPLGLDFSRTVTQGIISSKSRSMPTDVNDDGIVDWELDVIQTDAAINPGNSGGALVNIYGQVIGINTLKISREGVEGLGFAIPINDVKNIIPRLMQDGYLKRAYLGVTPRDLTDVPKYAWKEVLNLPNEVTTGVVAMEVGSFSPASKGGLKQYDVITQLDDTQINSSAQLLKYFTLNKKAGESVSITLYRDGFKKVVKVTLGEKPQQDQEQLQPQLP</sequence>
<feature type="domain" description="PDZ" evidence="6">
    <location>
        <begin position="311"/>
        <end position="400"/>
    </location>
</feature>
<dbReference type="EMBL" id="PRKQ01000009">
    <property type="protein sequence ID" value="PPB05742.1"/>
    <property type="molecule type" value="Genomic_DNA"/>
</dbReference>
<dbReference type="SUPFAM" id="SSF50156">
    <property type="entry name" value="PDZ domain-like"/>
    <property type="match status" value="1"/>
</dbReference>
<keyword evidence="4" id="KW-0720">Serine protease</keyword>
<dbReference type="SUPFAM" id="SSF50494">
    <property type="entry name" value="Trypsin-like serine proteases"/>
    <property type="match status" value="1"/>
</dbReference>
<evidence type="ECO:0000313" key="7">
    <source>
        <dbReference type="EMBL" id="MCZ0807211.1"/>
    </source>
</evidence>
<dbReference type="InterPro" id="IPR001940">
    <property type="entry name" value="Peptidase_S1C"/>
</dbReference>
<dbReference type="EMBL" id="JAPTNE010000011">
    <property type="protein sequence ID" value="MCZ0807211.1"/>
    <property type="molecule type" value="Genomic_DNA"/>
</dbReference>
<dbReference type="Pfam" id="PF13180">
    <property type="entry name" value="PDZ_2"/>
    <property type="match status" value="1"/>
</dbReference>
<accession>A0AAP3G8C3</accession>
<evidence type="ECO:0000256" key="3">
    <source>
        <dbReference type="ARBA" id="ARBA00022801"/>
    </source>
</evidence>
<dbReference type="RefSeq" id="WP_104031613.1">
    <property type="nucleotide sequence ID" value="NZ_JANSGW010000011.1"/>
</dbReference>
<dbReference type="PANTHER" id="PTHR43343:SF3">
    <property type="entry name" value="PROTEASE DO-LIKE 8, CHLOROPLASTIC"/>
    <property type="match status" value="1"/>
</dbReference>
<dbReference type="SMART" id="SM00228">
    <property type="entry name" value="PDZ"/>
    <property type="match status" value="1"/>
</dbReference>
<dbReference type="InterPro" id="IPR043504">
    <property type="entry name" value="Peptidase_S1_PA_chymotrypsin"/>
</dbReference>
<organism evidence="7 10">
    <name type="scientific">Brevibacillus laterosporus</name>
    <name type="common">Bacillus laterosporus</name>
    <dbReference type="NCBI Taxonomy" id="1465"/>
    <lineage>
        <taxon>Bacteria</taxon>
        <taxon>Bacillati</taxon>
        <taxon>Bacillota</taxon>
        <taxon>Bacilli</taxon>
        <taxon>Bacillales</taxon>
        <taxon>Paenibacillaceae</taxon>
        <taxon>Brevibacillus</taxon>
    </lineage>
</organism>
<protein>
    <submittedName>
        <fullName evidence="8">Serine protease</fullName>
    </submittedName>
    <submittedName>
        <fullName evidence="7">Trypsin-like peptidase domain-containing protein</fullName>
    </submittedName>
</protein>
<comment type="caution">
    <text evidence="7">The sequence shown here is derived from an EMBL/GenBank/DDBJ whole genome shotgun (WGS) entry which is preliminary data.</text>
</comment>
<reference evidence="8 9" key="1">
    <citation type="submission" date="2018-02" db="EMBL/GenBank/DDBJ databases">
        <title>Comparative analysis of genomes of three Brevibacillus laterosporus strains producers of potent antimicrobials isolated from silage.</title>
        <authorList>
            <person name="Kojic M."/>
            <person name="Miljkovic M."/>
            <person name="Studholme D."/>
            <person name="Filipic B."/>
        </authorList>
    </citation>
    <scope>NUCLEOTIDE SEQUENCE [LARGE SCALE GENOMIC DNA]</scope>
    <source>
        <strain evidence="8 9">BGSP11</strain>
    </source>
</reference>
<evidence type="ECO:0000313" key="10">
    <source>
        <dbReference type="Proteomes" id="UP001077662"/>
    </source>
</evidence>
<dbReference type="Gene3D" id="2.30.42.10">
    <property type="match status" value="1"/>
</dbReference>
<dbReference type="PANTHER" id="PTHR43343">
    <property type="entry name" value="PEPTIDASE S12"/>
    <property type="match status" value="1"/>
</dbReference>
<evidence type="ECO:0000256" key="2">
    <source>
        <dbReference type="ARBA" id="ARBA00022670"/>
    </source>
</evidence>
<keyword evidence="5" id="KW-1133">Transmembrane helix</keyword>
<reference evidence="7" key="2">
    <citation type="submission" date="2022-09" db="EMBL/GenBank/DDBJ databases">
        <title>Genome analysis and characterization of larvicidal activity of Brevibacillus strains.</title>
        <authorList>
            <person name="Patrusheva E.V."/>
            <person name="Izotova A.O."/>
            <person name="Toshchakov S.V."/>
            <person name="Sineoky S.P."/>
        </authorList>
    </citation>
    <scope>NUCLEOTIDE SEQUENCE</scope>
    <source>
        <strain evidence="7">VKPM_B-13247</strain>
    </source>
</reference>
<proteinExistence type="inferred from homology"/>
<keyword evidence="5" id="KW-0472">Membrane</keyword>
<keyword evidence="5" id="KW-0812">Transmembrane</keyword>
<keyword evidence="2 8" id="KW-0645">Protease</keyword>
<evidence type="ECO:0000256" key="4">
    <source>
        <dbReference type="ARBA" id="ARBA00022825"/>
    </source>
</evidence>
<dbReference type="Pfam" id="PF13365">
    <property type="entry name" value="Trypsin_2"/>
    <property type="match status" value="1"/>
</dbReference>
<evidence type="ECO:0000313" key="9">
    <source>
        <dbReference type="Proteomes" id="UP000239759"/>
    </source>
</evidence>